<sequence>MTYLSGTTTIFLDLRSQIPPLNPDYDERGLLDIAMSPRRDRLFAFYTSLSGHNVLVEIDLRTRVETILLRILDQADFHNGGRMAFGHDGYLYLTVGDPRGNAQNLSSLLGKVLRLDVNRSGKYQIPADNPFVGYPGLRPEIYAYGFRNPSGISFNRHGIGYVTDPGTDRFEEVDILVRGGNYGWAIKEGTNFTGYSGGTTGGTHLPGTPADTNQPFVDPIYEYPTGNPGGISISPSAILGGASLPDDTYIFADYGGAILALSRDNRLIEAQKVNSYVRAISQDLNGTIYIMTSDSPGPNGQGQISRVEQV</sequence>
<dbReference type="AlphaFoldDB" id="A0A6C0IYX4"/>
<name>A0A6C0IYX4_9ZZZZ</name>
<evidence type="ECO:0000259" key="1">
    <source>
        <dbReference type="Pfam" id="PF07995"/>
    </source>
</evidence>
<dbReference type="PANTHER" id="PTHR19328">
    <property type="entry name" value="HEDGEHOG-INTERACTING PROTEIN"/>
    <property type="match status" value="1"/>
</dbReference>
<reference evidence="2" key="1">
    <citation type="journal article" date="2020" name="Nature">
        <title>Giant virus diversity and host interactions through global metagenomics.</title>
        <authorList>
            <person name="Schulz F."/>
            <person name="Roux S."/>
            <person name="Paez-Espino D."/>
            <person name="Jungbluth S."/>
            <person name="Walsh D.A."/>
            <person name="Denef V.J."/>
            <person name="McMahon K.D."/>
            <person name="Konstantinidis K.T."/>
            <person name="Eloe-Fadrosh E.A."/>
            <person name="Kyrpides N.C."/>
            <person name="Woyke T."/>
        </authorList>
    </citation>
    <scope>NUCLEOTIDE SEQUENCE</scope>
    <source>
        <strain evidence="2">GVMAG-M-3300025572-1</strain>
    </source>
</reference>
<proteinExistence type="predicted"/>
<dbReference type="InterPro" id="IPR011042">
    <property type="entry name" value="6-blade_b-propeller_TolB-like"/>
</dbReference>
<accession>A0A6C0IYX4</accession>
<organism evidence="2">
    <name type="scientific">viral metagenome</name>
    <dbReference type="NCBI Taxonomy" id="1070528"/>
    <lineage>
        <taxon>unclassified sequences</taxon>
        <taxon>metagenomes</taxon>
        <taxon>organismal metagenomes</taxon>
    </lineage>
</organism>
<dbReference type="InterPro" id="IPR011041">
    <property type="entry name" value="Quinoprot_gluc/sorb_DH_b-prop"/>
</dbReference>
<dbReference type="SUPFAM" id="SSF50952">
    <property type="entry name" value="Soluble quinoprotein glucose dehydrogenase"/>
    <property type="match status" value="1"/>
</dbReference>
<feature type="domain" description="Glucose/Sorbosone dehydrogenase" evidence="1">
    <location>
        <begin position="27"/>
        <end position="297"/>
    </location>
</feature>
<dbReference type="InterPro" id="IPR012938">
    <property type="entry name" value="Glc/Sorbosone_DH"/>
</dbReference>
<dbReference type="PANTHER" id="PTHR19328:SF75">
    <property type="entry name" value="ALDOSE SUGAR DEHYDROGENASE YLII"/>
    <property type="match status" value="1"/>
</dbReference>
<evidence type="ECO:0000313" key="2">
    <source>
        <dbReference type="EMBL" id="QHT97645.1"/>
    </source>
</evidence>
<dbReference type="Gene3D" id="2.120.10.30">
    <property type="entry name" value="TolB, C-terminal domain"/>
    <property type="match status" value="1"/>
</dbReference>
<dbReference type="Pfam" id="PF07995">
    <property type="entry name" value="GSDH"/>
    <property type="match status" value="1"/>
</dbReference>
<protein>
    <recommendedName>
        <fullName evidence="1">Glucose/Sorbosone dehydrogenase domain-containing protein</fullName>
    </recommendedName>
</protein>
<dbReference type="EMBL" id="MN740283">
    <property type="protein sequence ID" value="QHT97645.1"/>
    <property type="molecule type" value="Genomic_DNA"/>
</dbReference>